<evidence type="ECO:0000256" key="1">
    <source>
        <dbReference type="SAM" id="MobiDB-lite"/>
    </source>
</evidence>
<feature type="compositionally biased region" description="Basic and acidic residues" evidence="1">
    <location>
        <begin position="1051"/>
        <end position="1063"/>
    </location>
</feature>
<keyword evidence="3" id="KW-1185">Reference proteome</keyword>
<dbReference type="InterPro" id="IPR036525">
    <property type="entry name" value="Tubulin/FtsZ_GTPase_sf"/>
</dbReference>
<dbReference type="RefSeq" id="WP_211786459.1">
    <property type="nucleotide sequence ID" value="NZ_BAAAMZ010000001.1"/>
</dbReference>
<evidence type="ECO:0000313" key="3">
    <source>
        <dbReference type="Proteomes" id="UP000317940"/>
    </source>
</evidence>
<accession>A0A561SFF6</accession>
<dbReference type="EMBL" id="VIWT01000005">
    <property type="protein sequence ID" value="TWF73605.1"/>
    <property type="molecule type" value="Genomic_DNA"/>
</dbReference>
<feature type="region of interest" description="Disordered" evidence="1">
    <location>
        <begin position="1044"/>
        <end position="1121"/>
    </location>
</feature>
<evidence type="ECO:0000313" key="2">
    <source>
        <dbReference type="EMBL" id="TWF73605.1"/>
    </source>
</evidence>
<proteinExistence type="predicted"/>
<dbReference type="Pfam" id="PF13809">
    <property type="entry name" value="Tubulin_2"/>
    <property type="match status" value="1"/>
</dbReference>
<name>A0A561SFF6_9ACTN</name>
<sequence>MKIFQPMLFVGLGGTGTLVGAELERRLRAELCGPDGSALSHLGGLQPYQLPDCLQFVYADYSEADLSRVPVNTVDQSLRAAYRRTSHITHDLLPRLEFDSSPEVTKMLRARQHKETGTWLPPRDGEPRVAPLRSGAGQLPTVGRAALFATLSNGPRPVLEPLDRAIDAIARSAGVLGQLGGGELTGCDVFVAFSVAGGTGSGIFLDYLHLISHAFQEKGYAGAKIYPLVVMPSAFPQAGGGGREAELNSARALVDLFRLVDEQNAPTAGPDVGLELEQDSALRIHYPELAPIRLRSGTVPTAFLFSRTAGIEPEDLRRSIVSLMMSLIGTELGDGRGPARVDDDSQTFAASFINESVRRASPAASGIGRQGVSTSLVASVTAPMDELASLISGRVLRNAVEQLGDHARPPAVPLEQLVTQAFVDSGLEELLRREALPIPLPDPLPRGGAAIEAALATRLSDMLAQLDDLQRRVSQRTADLAGSFNPRRAIERLLQHGDPFLLDRALNGDPQDGSEIGRLGFLRMLESRAVMPAAPAGVHGQPPNAPRIRRRLAGLAQARWGDEEVRTALNAQERWYRWRTRVIWHEGWRAQQPRWEQTARGARAEAARLVSAFQRFAEAERRAFRDQSITLYSDRTGVSYLLPPQRDLRHFYEDLTARLIMREGLPETAREADLVLRMVDGPAWQRAHQRSLRDPDGSVAGVKGQLEAAVRRLFAESGRLLEELPLLPSMSVLLAAAAGDPEAGEQVSRQAREQFDGKLRGLLPAGFTPQGSGPLKVLVVYPRVKSTDEVETFLRKVLPLPRDPRMTVQFRSVETESITVVLFRSQMSLTQVPEAREVLRQWAIAKDSERSEDVLRWRQRLGHQDDWLISTETDRQAILHRLLCALWNGQVDVLEGTEESPERIRVRLFPEDGPDTPGVWLRLGSYPDGISSWAELLRVYERWTVLDGERNVQFFCQELMTAQPVDLNRSGSKPHPLFVKLVEEIAPHQLRLLAERRERDGARIDGWVEPLLQFWRETLPAALDLRFTDRKAAQPTLRTLLEAITLGRPPAAREPEPARRSTGEEFGTVGVPEEPAGRAPGFDGPDTRARDYGSSGDHGSSRIEPGTDDWELENGWGGEER</sequence>
<gene>
    <name evidence="2" type="ORF">FHX73_15218</name>
</gene>
<comment type="caution">
    <text evidence="2">The sequence shown here is derived from an EMBL/GenBank/DDBJ whole genome shotgun (WGS) entry which is preliminary data.</text>
</comment>
<reference evidence="2 3" key="1">
    <citation type="submission" date="2019-06" db="EMBL/GenBank/DDBJ databases">
        <title>Sequencing the genomes of 1000 actinobacteria strains.</title>
        <authorList>
            <person name="Klenk H.-P."/>
        </authorList>
    </citation>
    <scope>NUCLEOTIDE SEQUENCE [LARGE SCALE GENOMIC DNA]</scope>
    <source>
        <strain evidence="2 3">DSM 44826</strain>
    </source>
</reference>
<dbReference type="InterPro" id="IPR025904">
    <property type="entry name" value="Tubulin-like"/>
</dbReference>
<dbReference type="Proteomes" id="UP000317940">
    <property type="component" value="Unassembled WGS sequence"/>
</dbReference>
<protein>
    <submittedName>
        <fullName evidence="2">Tubulin-like protein</fullName>
    </submittedName>
</protein>
<dbReference type="AlphaFoldDB" id="A0A561SFF6"/>
<dbReference type="Gene3D" id="3.40.50.1440">
    <property type="entry name" value="Tubulin/FtsZ, GTPase domain"/>
    <property type="match status" value="1"/>
</dbReference>
<organism evidence="2 3">
    <name type="scientific">Kitasatospora viridis</name>
    <dbReference type="NCBI Taxonomy" id="281105"/>
    <lineage>
        <taxon>Bacteria</taxon>
        <taxon>Bacillati</taxon>
        <taxon>Actinomycetota</taxon>
        <taxon>Actinomycetes</taxon>
        <taxon>Kitasatosporales</taxon>
        <taxon>Streptomycetaceae</taxon>
        <taxon>Kitasatospora</taxon>
    </lineage>
</organism>